<organism evidence="2 3">
    <name type="scientific">Gordonia neofelifaecis NRRL B-59395</name>
    <dbReference type="NCBI Taxonomy" id="644548"/>
    <lineage>
        <taxon>Bacteria</taxon>
        <taxon>Bacillati</taxon>
        <taxon>Actinomycetota</taxon>
        <taxon>Actinomycetes</taxon>
        <taxon>Mycobacteriales</taxon>
        <taxon>Gordoniaceae</taxon>
        <taxon>Gordonia</taxon>
    </lineage>
</organism>
<evidence type="ECO:0000313" key="3">
    <source>
        <dbReference type="Proteomes" id="UP000035065"/>
    </source>
</evidence>
<accession>F1YIP3</accession>
<dbReference type="eggNOG" id="ENOG50348SE">
    <property type="taxonomic scope" value="Bacteria"/>
</dbReference>
<dbReference type="InterPro" id="IPR025323">
    <property type="entry name" value="DUF4229"/>
</dbReference>
<keyword evidence="3" id="KW-1185">Reference proteome</keyword>
<feature type="transmembrane region" description="Helical" evidence="1">
    <location>
        <begin position="21"/>
        <end position="45"/>
    </location>
</feature>
<dbReference type="RefSeq" id="WP_009679000.1">
    <property type="nucleotide sequence ID" value="NZ_AEUD01000006.1"/>
</dbReference>
<evidence type="ECO:0000256" key="1">
    <source>
        <dbReference type="SAM" id="Phobius"/>
    </source>
</evidence>
<protein>
    <submittedName>
        <fullName evidence="2">Integral membrane protein</fullName>
    </submittedName>
</protein>
<dbReference type="AlphaFoldDB" id="F1YIP3"/>
<dbReference type="Pfam" id="PF14012">
    <property type="entry name" value="DUF4229"/>
    <property type="match status" value="1"/>
</dbReference>
<keyword evidence="1" id="KW-0812">Transmembrane</keyword>
<dbReference type="STRING" id="644548.SCNU_08836"/>
<sequence>MTEERPDADDTDQKPSATMTTLIGAVALYTLARLALVVVIAGVIMLGAKVVGVDVPVLVAAVFGVLIALPLGMVVFKSLRLKVNEQIVQVDAQRSAQRSDLQARLRGED</sequence>
<feature type="transmembrane region" description="Helical" evidence="1">
    <location>
        <begin position="57"/>
        <end position="76"/>
    </location>
</feature>
<dbReference type="EMBL" id="AEUD01000006">
    <property type="protein sequence ID" value="EGD55351.1"/>
    <property type="molecule type" value="Genomic_DNA"/>
</dbReference>
<name>F1YIP3_9ACTN</name>
<keyword evidence="1" id="KW-0472">Membrane</keyword>
<evidence type="ECO:0000313" key="2">
    <source>
        <dbReference type="EMBL" id="EGD55351.1"/>
    </source>
</evidence>
<keyword evidence="1" id="KW-1133">Transmembrane helix</keyword>
<dbReference type="Proteomes" id="UP000035065">
    <property type="component" value="Unassembled WGS sequence"/>
</dbReference>
<comment type="caution">
    <text evidence="2">The sequence shown here is derived from an EMBL/GenBank/DDBJ whole genome shotgun (WGS) entry which is preliminary data.</text>
</comment>
<gene>
    <name evidence="2" type="ORF">SCNU_08836</name>
</gene>
<proteinExistence type="predicted"/>
<reference evidence="2 3" key="1">
    <citation type="journal article" date="2011" name="J. Bacteriol.">
        <title>Draft Genome Sequence of Gordonia neofelifaecis NRRL B-59395, a Cholesterol-Degrading Actinomycete.</title>
        <authorList>
            <person name="Ge F."/>
            <person name="Li W."/>
            <person name="Chen G."/>
            <person name="Liu Y."/>
            <person name="Zhang G."/>
            <person name="Yong B."/>
            <person name="Wang Q."/>
            <person name="Wang N."/>
            <person name="Huang Z."/>
            <person name="Li W."/>
            <person name="Wang J."/>
            <person name="Wu C."/>
            <person name="Xie Q."/>
            <person name="Liu G."/>
        </authorList>
    </citation>
    <scope>NUCLEOTIDE SEQUENCE [LARGE SCALE GENOMIC DNA]</scope>
    <source>
        <strain evidence="2 3">NRRL B-59395</strain>
    </source>
</reference>